<protein>
    <recommendedName>
        <fullName evidence="5">Secreted protein</fullName>
    </recommendedName>
</protein>
<feature type="compositionally biased region" description="Polar residues" evidence="1">
    <location>
        <begin position="105"/>
        <end position="117"/>
    </location>
</feature>
<feature type="signal peptide" evidence="2">
    <location>
        <begin position="1"/>
        <end position="23"/>
    </location>
</feature>
<dbReference type="AlphaFoldDB" id="A0AAE1EIR4"/>
<feature type="chain" id="PRO_5042018647" description="Secreted protein" evidence="2">
    <location>
        <begin position="24"/>
        <end position="117"/>
    </location>
</feature>
<sequence length="117" mass="12730">MLSWVLPVEVPLGIIFYLTPSDAQDNNNNTTNNNSRARCLAGWSGPAVTPVLLPHTQGNNNTSLPLLLHHGSLSSRGILSRLGCHHPGNRHVPRTPRNHRPRNAGGNSNRPIQRGVT</sequence>
<evidence type="ECO:0000313" key="4">
    <source>
        <dbReference type="Proteomes" id="UP001286313"/>
    </source>
</evidence>
<gene>
    <name evidence="3" type="ORF">Pcinc_041109</name>
</gene>
<keyword evidence="4" id="KW-1185">Reference proteome</keyword>
<feature type="region of interest" description="Disordered" evidence="1">
    <location>
        <begin position="79"/>
        <end position="117"/>
    </location>
</feature>
<evidence type="ECO:0000256" key="2">
    <source>
        <dbReference type="SAM" id="SignalP"/>
    </source>
</evidence>
<comment type="caution">
    <text evidence="3">The sequence shown here is derived from an EMBL/GenBank/DDBJ whole genome shotgun (WGS) entry which is preliminary data.</text>
</comment>
<organism evidence="3 4">
    <name type="scientific">Petrolisthes cinctipes</name>
    <name type="common">Flat porcelain crab</name>
    <dbReference type="NCBI Taxonomy" id="88211"/>
    <lineage>
        <taxon>Eukaryota</taxon>
        <taxon>Metazoa</taxon>
        <taxon>Ecdysozoa</taxon>
        <taxon>Arthropoda</taxon>
        <taxon>Crustacea</taxon>
        <taxon>Multicrustacea</taxon>
        <taxon>Malacostraca</taxon>
        <taxon>Eumalacostraca</taxon>
        <taxon>Eucarida</taxon>
        <taxon>Decapoda</taxon>
        <taxon>Pleocyemata</taxon>
        <taxon>Anomura</taxon>
        <taxon>Galatheoidea</taxon>
        <taxon>Porcellanidae</taxon>
        <taxon>Petrolisthes</taxon>
    </lineage>
</organism>
<keyword evidence="2" id="KW-0732">Signal</keyword>
<dbReference type="Proteomes" id="UP001286313">
    <property type="component" value="Unassembled WGS sequence"/>
</dbReference>
<evidence type="ECO:0008006" key="5">
    <source>
        <dbReference type="Google" id="ProtNLM"/>
    </source>
</evidence>
<dbReference type="EMBL" id="JAWQEG010007491">
    <property type="protein sequence ID" value="KAK3852300.1"/>
    <property type="molecule type" value="Genomic_DNA"/>
</dbReference>
<evidence type="ECO:0000256" key="1">
    <source>
        <dbReference type="SAM" id="MobiDB-lite"/>
    </source>
</evidence>
<accession>A0AAE1EIR4</accession>
<proteinExistence type="predicted"/>
<reference evidence="3" key="1">
    <citation type="submission" date="2023-10" db="EMBL/GenBank/DDBJ databases">
        <title>Genome assemblies of two species of porcelain crab, Petrolisthes cinctipes and Petrolisthes manimaculis (Anomura: Porcellanidae).</title>
        <authorList>
            <person name="Angst P."/>
        </authorList>
    </citation>
    <scope>NUCLEOTIDE SEQUENCE</scope>
    <source>
        <strain evidence="3">PB745_01</strain>
        <tissue evidence="3">Gill</tissue>
    </source>
</reference>
<name>A0AAE1EIR4_PETCI</name>
<evidence type="ECO:0000313" key="3">
    <source>
        <dbReference type="EMBL" id="KAK3852300.1"/>
    </source>
</evidence>
<feature type="compositionally biased region" description="Basic residues" evidence="1">
    <location>
        <begin position="83"/>
        <end position="102"/>
    </location>
</feature>